<dbReference type="PANTHER" id="PTHR30328">
    <property type="entry name" value="TRANSCRIPTIONAL REPRESSOR"/>
    <property type="match status" value="1"/>
</dbReference>
<evidence type="ECO:0000313" key="4">
    <source>
        <dbReference type="EMBL" id="GGF92197.1"/>
    </source>
</evidence>
<sequence length="183" mass="20333">MKSDTRDRILGAARTEFSHHGLAGARVDRIAVAAKASKERLYAYFGDKDKLFEAVLEAGFARFVDSVPFTPRDLTAYALASFSHLSTTDGDLRMLLWAQLQGDGQRIASAEQTMLDRIQLVEKAQADGVVDSTWRADDLLTMIFGVVFSWATMPHSETDVDETEIGRRRRVIGDAVGRLVDPR</sequence>
<dbReference type="GO" id="GO:0006355">
    <property type="term" value="P:regulation of DNA-templated transcription"/>
    <property type="evidence" value="ECO:0007669"/>
    <property type="project" value="UniProtKB-ARBA"/>
</dbReference>
<dbReference type="Gene3D" id="1.10.357.10">
    <property type="entry name" value="Tetracycline Repressor, domain 2"/>
    <property type="match status" value="1"/>
</dbReference>
<dbReference type="PROSITE" id="PS50977">
    <property type="entry name" value="HTH_TETR_2"/>
    <property type="match status" value="1"/>
</dbReference>
<comment type="caution">
    <text evidence="4">The sequence shown here is derived from an EMBL/GenBank/DDBJ whole genome shotgun (WGS) entry which is preliminary data.</text>
</comment>
<protein>
    <submittedName>
        <fullName evidence="4">TetR family transcriptional regulator</fullName>
    </submittedName>
</protein>
<dbReference type="InterPro" id="IPR036271">
    <property type="entry name" value="Tet_transcr_reg_TetR-rel_C_sf"/>
</dbReference>
<feature type="domain" description="HTH tetR-type" evidence="3">
    <location>
        <begin position="3"/>
        <end position="63"/>
    </location>
</feature>
<dbReference type="GO" id="GO:0003677">
    <property type="term" value="F:DNA binding"/>
    <property type="evidence" value="ECO:0007669"/>
    <property type="project" value="UniProtKB-UniRule"/>
</dbReference>
<reference evidence="4" key="2">
    <citation type="submission" date="2020-09" db="EMBL/GenBank/DDBJ databases">
        <authorList>
            <person name="Sun Q."/>
            <person name="Sedlacek I."/>
        </authorList>
    </citation>
    <scope>NUCLEOTIDE SEQUENCE</scope>
    <source>
        <strain evidence="4">CCM 7905</strain>
    </source>
</reference>
<dbReference type="PANTHER" id="PTHR30328:SF54">
    <property type="entry name" value="HTH-TYPE TRANSCRIPTIONAL REPRESSOR SCO4008"/>
    <property type="match status" value="1"/>
</dbReference>
<dbReference type="Pfam" id="PF17926">
    <property type="entry name" value="TetR_C_21"/>
    <property type="match status" value="1"/>
</dbReference>
<dbReference type="InterPro" id="IPR009057">
    <property type="entry name" value="Homeodomain-like_sf"/>
</dbReference>
<keyword evidence="5" id="KW-1185">Reference proteome</keyword>
<feature type="DNA-binding region" description="H-T-H motif" evidence="2">
    <location>
        <begin position="26"/>
        <end position="45"/>
    </location>
</feature>
<evidence type="ECO:0000259" key="3">
    <source>
        <dbReference type="PROSITE" id="PS50977"/>
    </source>
</evidence>
<name>A0A917FP55_9NOCA</name>
<dbReference type="SUPFAM" id="SSF48498">
    <property type="entry name" value="Tetracyclin repressor-like, C-terminal domain"/>
    <property type="match status" value="1"/>
</dbReference>
<organism evidence="4 5">
    <name type="scientific">Rhodococcoides trifolii</name>
    <dbReference type="NCBI Taxonomy" id="908250"/>
    <lineage>
        <taxon>Bacteria</taxon>
        <taxon>Bacillati</taxon>
        <taxon>Actinomycetota</taxon>
        <taxon>Actinomycetes</taxon>
        <taxon>Mycobacteriales</taxon>
        <taxon>Nocardiaceae</taxon>
        <taxon>Rhodococcoides</taxon>
    </lineage>
</organism>
<proteinExistence type="predicted"/>
<reference evidence="4" key="1">
    <citation type="journal article" date="2014" name="Int. J. Syst. Evol. Microbiol.">
        <title>Complete genome sequence of Corynebacterium casei LMG S-19264T (=DSM 44701T), isolated from a smear-ripened cheese.</title>
        <authorList>
            <consortium name="US DOE Joint Genome Institute (JGI-PGF)"/>
            <person name="Walter F."/>
            <person name="Albersmeier A."/>
            <person name="Kalinowski J."/>
            <person name="Ruckert C."/>
        </authorList>
    </citation>
    <scope>NUCLEOTIDE SEQUENCE</scope>
    <source>
        <strain evidence="4">CCM 7905</strain>
    </source>
</reference>
<dbReference type="RefSeq" id="WP_229745723.1">
    <property type="nucleotide sequence ID" value="NZ_BMCU01000001.1"/>
</dbReference>
<evidence type="ECO:0000256" key="2">
    <source>
        <dbReference type="PROSITE-ProRule" id="PRU00335"/>
    </source>
</evidence>
<dbReference type="PRINTS" id="PR00455">
    <property type="entry name" value="HTHTETR"/>
</dbReference>
<keyword evidence="1 2" id="KW-0238">DNA-binding</keyword>
<evidence type="ECO:0000256" key="1">
    <source>
        <dbReference type="ARBA" id="ARBA00023125"/>
    </source>
</evidence>
<gene>
    <name evidence="4" type="ORF">GCM10007304_02670</name>
</gene>
<dbReference type="InterPro" id="IPR041467">
    <property type="entry name" value="Sco4008_C"/>
</dbReference>
<dbReference type="InterPro" id="IPR050109">
    <property type="entry name" value="HTH-type_TetR-like_transc_reg"/>
</dbReference>
<dbReference type="SUPFAM" id="SSF46689">
    <property type="entry name" value="Homeodomain-like"/>
    <property type="match status" value="1"/>
</dbReference>
<dbReference type="AlphaFoldDB" id="A0A917FP55"/>
<dbReference type="EMBL" id="BMCU01000001">
    <property type="protein sequence ID" value="GGF92197.1"/>
    <property type="molecule type" value="Genomic_DNA"/>
</dbReference>
<accession>A0A917FP55</accession>
<dbReference type="InterPro" id="IPR001647">
    <property type="entry name" value="HTH_TetR"/>
</dbReference>
<dbReference type="Pfam" id="PF00440">
    <property type="entry name" value="TetR_N"/>
    <property type="match status" value="1"/>
</dbReference>
<dbReference type="Proteomes" id="UP000654257">
    <property type="component" value="Unassembled WGS sequence"/>
</dbReference>
<evidence type="ECO:0000313" key="5">
    <source>
        <dbReference type="Proteomes" id="UP000654257"/>
    </source>
</evidence>